<evidence type="ECO:0000256" key="1">
    <source>
        <dbReference type="SAM" id="MobiDB-lite"/>
    </source>
</evidence>
<feature type="domain" description="Nuclear transport factor 2" evidence="2">
    <location>
        <begin position="22"/>
        <end position="97"/>
    </location>
</feature>
<feature type="compositionally biased region" description="Basic and acidic residues" evidence="1">
    <location>
        <begin position="204"/>
        <end position="217"/>
    </location>
</feature>
<dbReference type="InterPro" id="IPR002075">
    <property type="entry name" value="NTF2_dom"/>
</dbReference>
<dbReference type="Pfam" id="PF02136">
    <property type="entry name" value="NTF2"/>
    <property type="match status" value="1"/>
</dbReference>
<dbReference type="AlphaFoldDB" id="A0A8H7SHN2"/>
<gene>
    <name evidence="3" type="ORF">INT48_002471</name>
</gene>
<dbReference type="Proteomes" id="UP000613177">
    <property type="component" value="Unassembled WGS sequence"/>
</dbReference>
<proteinExistence type="predicted"/>
<evidence type="ECO:0000313" key="4">
    <source>
        <dbReference type="Proteomes" id="UP000613177"/>
    </source>
</evidence>
<name>A0A8H7SHN2_9FUNG</name>
<accession>A0A8H7SHN2</accession>
<protein>
    <recommendedName>
        <fullName evidence="2">Nuclear transport factor 2 domain-containing protein</fullName>
    </recommendedName>
</protein>
<comment type="caution">
    <text evidence="3">The sequence shown here is derived from an EMBL/GenBank/DDBJ whole genome shotgun (WGS) entry which is preliminary data.</text>
</comment>
<sequence>MSLPFPFLIKLKMLSSATINSVEQTWSAFKNKRTAVDLYAEDAVIMYVPTSVGVRGSAQIRKFFLSNQFSEKVNPVQEEVYNTVTGSNKLIEEVTWSIHFHSGECKWLVPHIEERFLTTSVSFNKEHKIESIRYLWDQACVLKQLQVISSNVKWPIVGKEQVDTLCSPKTVQLIGLNDQPVNTDHQKEQDKNQFPAGRIFGPVDPKDQVRQPTRRADPNAPALRNIFTFQPPSQRPLVAANPNKLGSSFSFTHDEGKHRSVVNKISAARFKSDLDLISAFLISCLE</sequence>
<dbReference type="Gene3D" id="3.10.450.50">
    <property type="match status" value="1"/>
</dbReference>
<organism evidence="3 4">
    <name type="scientific">Thamnidium elegans</name>
    <dbReference type="NCBI Taxonomy" id="101142"/>
    <lineage>
        <taxon>Eukaryota</taxon>
        <taxon>Fungi</taxon>
        <taxon>Fungi incertae sedis</taxon>
        <taxon>Mucoromycota</taxon>
        <taxon>Mucoromycotina</taxon>
        <taxon>Mucoromycetes</taxon>
        <taxon>Mucorales</taxon>
        <taxon>Mucorineae</taxon>
        <taxon>Mucoraceae</taxon>
        <taxon>Thamnidium</taxon>
    </lineage>
</organism>
<dbReference type="SUPFAM" id="SSF54427">
    <property type="entry name" value="NTF2-like"/>
    <property type="match status" value="1"/>
</dbReference>
<evidence type="ECO:0000259" key="2">
    <source>
        <dbReference type="Pfam" id="PF02136"/>
    </source>
</evidence>
<dbReference type="EMBL" id="JAEPRE010000295">
    <property type="protein sequence ID" value="KAG2229226.1"/>
    <property type="molecule type" value="Genomic_DNA"/>
</dbReference>
<reference evidence="3" key="1">
    <citation type="submission" date="2021-01" db="EMBL/GenBank/DDBJ databases">
        <title>Metabolic potential, ecology and presence of endohyphal bacteria is reflected in genomic diversity of Mucoromycotina.</title>
        <authorList>
            <person name="Muszewska A."/>
            <person name="Okrasinska A."/>
            <person name="Steczkiewicz K."/>
            <person name="Drgas O."/>
            <person name="Orlowska M."/>
            <person name="Perlinska-Lenart U."/>
            <person name="Aleksandrzak-Piekarczyk T."/>
            <person name="Szatraj K."/>
            <person name="Zielenkiewicz U."/>
            <person name="Pilsyk S."/>
            <person name="Malc E."/>
            <person name="Mieczkowski P."/>
            <person name="Kruszewska J.S."/>
            <person name="Biernat P."/>
            <person name="Pawlowska J."/>
        </authorList>
    </citation>
    <scope>NUCLEOTIDE SEQUENCE</scope>
    <source>
        <strain evidence="3">WA0000018081</strain>
    </source>
</reference>
<keyword evidence="4" id="KW-1185">Reference proteome</keyword>
<feature type="region of interest" description="Disordered" evidence="1">
    <location>
        <begin position="181"/>
        <end position="217"/>
    </location>
</feature>
<evidence type="ECO:0000313" key="3">
    <source>
        <dbReference type="EMBL" id="KAG2229226.1"/>
    </source>
</evidence>
<dbReference type="InterPro" id="IPR032710">
    <property type="entry name" value="NTF2-like_dom_sf"/>
</dbReference>